<feature type="region of interest" description="Disordered" evidence="1">
    <location>
        <begin position="88"/>
        <end position="1036"/>
    </location>
</feature>
<feature type="compositionally biased region" description="Polar residues" evidence="1">
    <location>
        <begin position="1020"/>
        <end position="1030"/>
    </location>
</feature>
<feature type="compositionally biased region" description="Basic residues" evidence="1">
    <location>
        <begin position="996"/>
        <end position="1006"/>
    </location>
</feature>
<dbReference type="AlphaFoldDB" id="A0AA35WBH8"/>
<feature type="compositionally biased region" description="Polar residues" evidence="1">
    <location>
        <begin position="388"/>
        <end position="406"/>
    </location>
</feature>
<feature type="compositionally biased region" description="Low complexity" evidence="1">
    <location>
        <begin position="435"/>
        <end position="450"/>
    </location>
</feature>
<keyword evidence="2" id="KW-0472">Membrane</keyword>
<keyword evidence="2" id="KW-0812">Transmembrane</keyword>
<evidence type="ECO:0000313" key="4">
    <source>
        <dbReference type="Proteomes" id="UP001174909"/>
    </source>
</evidence>
<evidence type="ECO:0000256" key="2">
    <source>
        <dbReference type="SAM" id="Phobius"/>
    </source>
</evidence>
<feature type="region of interest" description="Disordered" evidence="1">
    <location>
        <begin position="1060"/>
        <end position="1147"/>
    </location>
</feature>
<protein>
    <submittedName>
        <fullName evidence="3">Uncharacterized protein</fullName>
    </submittedName>
</protein>
<name>A0AA35WBH8_GEOBA</name>
<feature type="compositionally biased region" description="Basic residues" evidence="1">
    <location>
        <begin position="99"/>
        <end position="112"/>
    </location>
</feature>
<sequence length="1241" mass="135494">MLAACYSIQPHSEWEERLAYLIVPTWLTILFFVAMFALIRTNFGMISPKTDAGLPAMQPTGGDYFDFNDLMKVLHSTLSEKLDSIKKGVESAQKEQAARKHHERQYKHHREHRSSSTSSSHSHHSSWSPSHHHQSPSQAPSSSSPSSPVAHSATAREHEEGLSSSSAGLRRRTNSQPASSSRGETVGRASDGSGGNVKETRKLDSGGSTATVSSPGPTKKQERNRHMSEPTKKATEQPSRSASSSSHTQPTSPSSASKVSSSTTTTTTTSEKTQTQHMNLSKLELVQPAMTTDQETGMRKLVEQTASNEMPPISPQLQQQQHESPKVKKPLKISVATSSETSVSLPSTPTEGGSSGSSSASSSSTPTPVPQRKGKGVRKSGGGKSQKTTSVLVTTSKPVSSQTTPTPTEPVSAPVTVVPPGETVQDQLERKESDGSLGSTDSESTSSSNSDKSEKDETNVGKTDVEPDPPLAKDQGTGQTIPLLLAQEEFLLSKCKPSPDDESPTSPTEGGSGNREDGAERDGGEGEVQQREKETEKKEKLPLLPTPRAVGRSKKKLRQQQKKEEKLRRRERERERQKDVEEKKKENVHTPPEVQERPHSLAHSLSLDDGEGPQAIESPTKNKKTVATSPKKAKRLETKTAATKADKSPGRSRTAPAKVTIPSRPPTSPPSSASSPSPPAHPTTRSLSKEDAEDSDESHESDRLSHTWAGHELEDMKDSPEPSSPHIQSEPAKSYSRENSEDGTDRQSDGAHLSSSSSHPMEAIPISALRAMRAKGAKQTRAEEEGGGGTMRPLPTVVKKSGMSRKAKDVEKLPPRMARLTEKTAMMPPAVPPQTELKPSPHKKKSIPKIIADDDVSTEGTPALEPANSEQLLLGKLKSSHMPPTSPHEIATTLLKKRKGKGEGRGRGGSGRGGNSDPHNDHEGSDEGDEGKLQTLDEEEEEEEEGENLSGKVLWAGDSETSPHKRQMRHLHYKTAPTTLSLDAEPFYPSSDYPRGKHARSHPHPHVHTDTPYAPPGSRRQLNSSPSAFTSPEEIPRSFERNYRVREILPPQHLSLHAQHLRHHGNTLTPSPPPSSFPLHSEHPPPYYHEGRHGGGIDSSDFPRHSRGPPPDMSAYEISPEEYYSPAPTPTRRVSEGVPHGQRSSRMVRSSMLYDEPLYPGSLRPHSHHHNHPQHTAAYEAAAAVHQHRRERAQMMSRRSPNPLWDQHSPYPYTPQEEEMAQIVRMRQHIGLRNSSHDSVP</sequence>
<feature type="compositionally biased region" description="Basic and acidic residues" evidence="1">
    <location>
        <begin position="561"/>
        <end position="599"/>
    </location>
</feature>
<keyword evidence="4" id="KW-1185">Reference proteome</keyword>
<feature type="compositionally biased region" description="Basic and acidic residues" evidence="1">
    <location>
        <begin position="806"/>
        <end position="822"/>
    </location>
</feature>
<dbReference type="EMBL" id="CASHTH010001361">
    <property type="protein sequence ID" value="CAI8014409.1"/>
    <property type="molecule type" value="Genomic_DNA"/>
</dbReference>
<keyword evidence="2" id="KW-1133">Transmembrane helix</keyword>
<feature type="compositionally biased region" description="Polar residues" evidence="1">
    <location>
        <begin position="174"/>
        <end position="183"/>
    </location>
</feature>
<comment type="caution">
    <text evidence="3">The sequence shown here is derived from an EMBL/GenBank/DDBJ whole genome shotgun (WGS) entry which is preliminary data.</text>
</comment>
<feature type="compositionally biased region" description="Basic and acidic residues" evidence="1">
    <location>
        <begin position="698"/>
        <end position="720"/>
    </location>
</feature>
<feature type="compositionally biased region" description="Basic and acidic residues" evidence="1">
    <location>
        <begin position="735"/>
        <end position="749"/>
    </location>
</feature>
<feature type="compositionally biased region" description="Basic and acidic residues" evidence="1">
    <location>
        <begin position="88"/>
        <end position="98"/>
    </location>
</feature>
<accession>A0AA35WBH8</accession>
<gene>
    <name evidence="3" type="ORF">GBAR_LOCUS9013</name>
</gene>
<proteinExistence type="predicted"/>
<feature type="compositionally biased region" description="Basic residues" evidence="1">
    <location>
        <begin position="551"/>
        <end position="560"/>
    </location>
</feature>
<feature type="compositionally biased region" description="Basic and acidic residues" evidence="1">
    <location>
        <begin position="219"/>
        <end position="235"/>
    </location>
</feature>
<evidence type="ECO:0000256" key="1">
    <source>
        <dbReference type="SAM" id="MobiDB-lite"/>
    </source>
</evidence>
<dbReference type="Proteomes" id="UP001174909">
    <property type="component" value="Unassembled WGS sequence"/>
</dbReference>
<feature type="compositionally biased region" description="Low complexity" evidence="1">
    <location>
        <begin position="236"/>
        <end position="275"/>
    </location>
</feature>
<feature type="transmembrane region" description="Helical" evidence="2">
    <location>
        <begin position="18"/>
        <end position="39"/>
    </location>
</feature>
<organism evidence="3 4">
    <name type="scientific">Geodia barretti</name>
    <name type="common">Barrett's horny sponge</name>
    <dbReference type="NCBI Taxonomy" id="519541"/>
    <lineage>
        <taxon>Eukaryota</taxon>
        <taxon>Metazoa</taxon>
        <taxon>Porifera</taxon>
        <taxon>Demospongiae</taxon>
        <taxon>Heteroscleromorpha</taxon>
        <taxon>Tetractinellida</taxon>
        <taxon>Astrophorina</taxon>
        <taxon>Geodiidae</taxon>
        <taxon>Geodia</taxon>
    </lineage>
</organism>
<feature type="compositionally biased region" description="Basic and acidic residues" evidence="1">
    <location>
        <begin position="514"/>
        <end position="541"/>
    </location>
</feature>
<feature type="compositionally biased region" description="Low complexity" evidence="1">
    <location>
        <begin position="344"/>
        <end position="366"/>
    </location>
</feature>
<feature type="compositionally biased region" description="Polar residues" evidence="1">
    <location>
        <begin position="206"/>
        <end position="216"/>
    </location>
</feature>
<feature type="compositionally biased region" description="Low complexity" evidence="1">
    <location>
        <begin position="115"/>
        <end position="152"/>
    </location>
</feature>
<feature type="compositionally biased region" description="Acidic residues" evidence="1">
    <location>
        <begin position="936"/>
        <end position="947"/>
    </location>
</feature>
<evidence type="ECO:0000313" key="3">
    <source>
        <dbReference type="EMBL" id="CAI8014409.1"/>
    </source>
</evidence>
<feature type="compositionally biased region" description="Basic and acidic residues" evidence="1">
    <location>
        <begin position="451"/>
        <end position="465"/>
    </location>
</feature>
<feature type="compositionally biased region" description="Basic residues" evidence="1">
    <location>
        <begin position="964"/>
        <end position="973"/>
    </location>
</feature>
<reference evidence="3" key="1">
    <citation type="submission" date="2023-03" db="EMBL/GenBank/DDBJ databases">
        <authorList>
            <person name="Steffen K."/>
            <person name="Cardenas P."/>
        </authorList>
    </citation>
    <scope>NUCLEOTIDE SEQUENCE</scope>
</reference>